<feature type="transmembrane region" description="Helical" evidence="1">
    <location>
        <begin position="30"/>
        <end position="50"/>
    </location>
</feature>
<dbReference type="AlphaFoldDB" id="A0A8S1DYD2"/>
<keyword evidence="1" id="KW-1133">Transmembrane helix</keyword>
<comment type="caution">
    <text evidence="2">The sequence shown here is derived from an EMBL/GenBank/DDBJ whole genome shotgun (WGS) entry which is preliminary data.</text>
</comment>
<dbReference type="Proteomes" id="UP000494165">
    <property type="component" value="Unassembled WGS sequence"/>
</dbReference>
<sequence>SGSANGSDASSLMRADVDLMTSAFLDPTPVVSSAFSSALSAVAMMATRVVGCTVDPWQPLWSPQAFSQRFVIVLLGGLLLDVPAAATVYWVASFSSIATAF</sequence>
<evidence type="ECO:0000256" key="1">
    <source>
        <dbReference type="SAM" id="Phobius"/>
    </source>
</evidence>
<feature type="transmembrane region" description="Helical" evidence="1">
    <location>
        <begin position="70"/>
        <end position="92"/>
    </location>
</feature>
<name>A0A8S1DYD2_9INSE</name>
<keyword evidence="1" id="KW-0472">Membrane</keyword>
<accession>A0A8S1DYD2</accession>
<dbReference type="EMBL" id="CADEPI010000460">
    <property type="protein sequence ID" value="CAB3386171.1"/>
    <property type="molecule type" value="Genomic_DNA"/>
</dbReference>
<reference evidence="2 3" key="1">
    <citation type="submission" date="2020-04" db="EMBL/GenBank/DDBJ databases">
        <authorList>
            <person name="Alioto T."/>
            <person name="Alioto T."/>
            <person name="Gomez Garrido J."/>
        </authorList>
    </citation>
    <scope>NUCLEOTIDE SEQUENCE [LARGE SCALE GENOMIC DNA]</scope>
</reference>
<feature type="non-terminal residue" evidence="2">
    <location>
        <position position="1"/>
    </location>
</feature>
<protein>
    <submittedName>
        <fullName evidence="2">Uncharacterized protein</fullName>
    </submittedName>
</protein>
<organism evidence="2 3">
    <name type="scientific">Cloeon dipterum</name>
    <dbReference type="NCBI Taxonomy" id="197152"/>
    <lineage>
        <taxon>Eukaryota</taxon>
        <taxon>Metazoa</taxon>
        <taxon>Ecdysozoa</taxon>
        <taxon>Arthropoda</taxon>
        <taxon>Hexapoda</taxon>
        <taxon>Insecta</taxon>
        <taxon>Pterygota</taxon>
        <taxon>Palaeoptera</taxon>
        <taxon>Ephemeroptera</taxon>
        <taxon>Pisciforma</taxon>
        <taxon>Baetidae</taxon>
        <taxon>Cloeon</taxon>
    </lineage>
</organism>
<evidence type="ECO:0000313" key="2">
    <source>
        <dbReference type="EMBL" id="CAB3386171.1"/>
    </source>
</evidence>
<gene>
    <name evidence="2" type="ORF">CLODIP_2_CD00918</name>
</gene>
<keyword evidence="3" id="KW-1185">Reference proteome</keyword>
<evidence type="ECO:0000313" key="3">
    <source>
        <dbReference type="Proteomes" id="UP000494165"/>
    </source>
</evidence>
<keyword evidence="1" id="KW-0812">Transmembrane</keyword>
<proteinExistence type="predicted"/>